<gene>
    <name evidence="9" type="ORF">ACFPA8_06515</name>
</gene>
<dbReference type="EC" id="3.2.1.52" evidence="3"/>
<name>A0ABV9A4D3_9ACTN</name>
<reference evidence="10" key="1">
    <citation type="journal article" date="2019" name="Int. J. Syst. Evol. Microbiol.">
        <title>The Global Catalogue of Microorganisms (GCM) 10K type strain sequencing project: providing services to taxonomists for standard genome sequencing and annotation.</title>
        <authorList>
            <consortium name="The Broad Institute Genomics Platform"/>
            <consortium name="The Broad Institute Genome Sequencing Center for Infectious Disease"/>
            <person name="Wu L."/>
            <person name="Ma J."/>
        </authorList>
    </citation>
    <scope>NUCLEOTIDE SEQUENCE [LARGE SCALE GENOMIC DNA]</scope>
    <source>
        <strain evidence="10">CGMCC 4.7357</strain>
    </source>
</reference>
<dbReference type="InterPro" id="IPR017853">
    <property type="entry name" value="GH"/>
</dbReference>
<dbReference type="InterPro" id="IPR050226">
    <property type="entry name" value="NagZ_Beta-hexosaminidase"/>
</dbReference>
<dbReference type="RefSeq" id="WP_386443624.1">
    <property type="nucleotide sequence ID" value="NZ_JBHSFH010000004.1"/>
</dbReference>
<protein>
    <recommendedName>
        <fullName evidence="3">beta-N-acetylhexosaminidase</fullName>
        <ecNumber evidence="3">3.2.1.52</ecNumber>
    </recommendedName>
</protein>
<evidence type="ECO:0000256" key="4">
    <source>
        <dbReference type="ARBA" id="ARBA00022801"/>
    </source>
</evidence>
<accession>A0ABV9A4D3</accession>
<evidence type="ECO:0000256" key="7">
    <source>
        <dbReference type="SAM" id="SignalP"/>
    </source>
</evidence>
<dbReference type="EMBL" id="JBHSFH010000004">
    <property type="protein sequence ID" value="MFC4493785.1"/>
    <property type="molecule type" value="Genomic_DNA"/>
</dbReference>
<dbReference type="PANTHER" id="PTHR30480">
    <property type="entry name" value="BETA-HEXOSAMINIDASE-RELATED"/>
    <property type="match status" value="1"/>
</dbReference>
<organism evidence="9 10">
    <name type="scientific">Streptomyces ovatisporus</name>
    <dbReference type="NCBI Taxonomy" id="1128682"/>
    <lineage>
        <taxon>Bacteria</taxon>
        <taxon>Bacillati</taxon>
        <taxon>Actinomycetota</taxon>
        <taxon>Actinomycetes</taxon>
        <taxon>Kitasatosporales</taxon>
        <taxon>Streptomycetaceae</taxon>
        <taxon>Streptomyces</taxon>
    </lineage>
</organism>
<keyword evidence="7" id="KW-0732">Signal</keyword>
<dbReference type="Proteomes" id="UP001595997">
    <property type="component" value="Unassembled WGS sequence"/>
</dbReference>
<evidence type="ECO:0000256" key="6">
    <source>
        <dbReference type="SAM" id="MobiDB-lite"/>
    </source>
</evidence>
<dbReference type="PANTHER" id="PTHR30480:SF13">
    <property type="entry name" value="BETA-HEXOSAMINIDASE"/>
    <property type="match status" value="1"/>
</dbReference>
<keyword evidence="4 9" id="KW-0378">Hydrolase</keyword>
<evidence type="ECO:0000256" key="2">
    <source>
        <dbReference type="ARBA" id="ARBA00005336"/>
    </source>
</evidence>
<dbReference type="InterPro" id="IPR001764">
    <property type="entry name" value="Glyco_hydro_3_N"/>
</dbReference>
<feature type="chain" id="PRO_5046399042" description="beta-N-acetylhexosaminidase" evidence="7">
    <location>
        <begin position="21"/>
        <end position="398"/>
    </location>
</feature>
<evidence type="ECO:0000313" key="9">
    <source>
        <dbReference type="EMBL" id="MFC4493785.1"/>
    </source>
</evidence>
<dbReference type="InterPro" id="IPR036962">
    <property type="entry name" value="Glyco_hydro_3_N_sf"/>
</dbReference>
<keyword evidence="10" id="KW-1185">Reference proteome</keyword>
<evidence type="ECO:0000313" key="10">
    <source>
        <dbReference type="Proteomes" id="UP001595997"/>
    </source>
</evidence>
<dbReference type="Gene3D" id="3.20.20.300">
    <property type="entry name" value="Glycoside hydrolase, family 3, N-terminal domain"/>
    <property type="match status" value="1"/>
</dbReference>
<evidence type="ECO:0000256" key="1">
    <source>
        <dbReference type="ARBA" id="ARBA00001231"/>
    </source>
</evidence>
<comment type="catalytic activity">
    <reaction evidence="1">
        <text>Hydrolysis of terminal non-reducing N-acetyl-D-hexosamine residues in N-acetyl-beta-D-hexosaminides.</text>
        <dbReference type="EC" id="3.2.1.52"/>
    </reaction>
</comment>
<dbReference type="SUPFAM" id="SSF51445">
    <property type="entry name" value="(Trans)glycosidases"/>
    <property type="match status" value="1"/>
</dbReference>
<feature type="domain" description="Glycoside hydrolase family 3 N-terminal" evidence="8">
    <location>
        <begin position="63"/>
        <end position="387"/>
    </location>
</feature>
<evidence type="ECO:0000259" key="8">
    <source>
        <dbReference type="Pfam" id="PF00933"/>
    </source>
</evidence>
<dbReference type="Pfam" id="PF00933">
    <property type="entry name" value="Glyco_hydro_3"/>
    <property type="match status" value="1"/>
</dbReference>
<dbReference type="PROSITE" id="PS00775">
    <property type="entry name" value="GLYCOSYL_HYDROL_F3"/>
    <property type="match status" value="1"/>
</dbReference>
<sequence>MISKRAAGAGGVVMGVLALAAVPMTLTAGASPGGAEGGPQARSGQNPGPAGPSCTARTSAGMTLEQQVGQLFIGGVDADEPAEAELAAVRDLHLGGVILTNGSQAGAETTRQVSEKAQAAATTGGVPLWVSADQEGGKVQHLKGPGFDAMPSAVEQGKLDPAQLRSQAEGWAGQLSSAGVNVNLAPVLDTVPEELGDENEPIGRLQRNYGTTPETVAAHGTAFQAGMTDAGVTPAVKHFPGLGRVIGNTDHSKDVKDDVTSRDDAYLHPFEEALSQGDPLVMISSARYTKIDPDNMAAFSQTILTGMLRDDLGFDGVIVSDDLGAAKAVEDVPPAERALRFLDAGGTVALSVDAGVLPEMVDAVLQRARTDEQFRAGVQADAERVVKAKGAAGLLDCG</sequence>
<evidence type="ECO:0000256" key="5">
    <source>
        <dbReference type="ARBA" id="ARBA00023295"/>
    </source>
</evidence>
<feature type="region of interest" description="Disordered" evidence="6">
    <location>
        <begin position="31"/>
        <end position="57"/>
    </location>
</feature>
<dbReference type="GO" id="GO:0016787">
    <property type="term" value="F:hydrolase activity"/>
    <property type="evidence" value="ECO:0007669"/>
    <property type="project" value="UniProtKB-KW"/>
</dbReference>
<proteinExistence type="inferred from homology"/>
<feature type="signal peptide" evidence="7">
    <location>
        <begin position="1"/>
        <end position="20"/>
    </location>
</feature>
<comment type="caution">
    <text evidence="9">The sequence shown here is derived from an EMBL/GenBank/DDBJ whole genome shotgun (WGS) entry which is preliminary data.</text>
</comment>
<keyword evidence="5" id="KW-0326">Glycosidase</keyword>
<evidence type="ECO:0000256" key="3">
    <source>
        <dbReference type="ARBA" id="ARBA00012663"/>
    </source>
</evidence>
<dbReference type="InterPro" id="IPR019800">
    <property type="entry name" value="Glyco_hydro_3_AS"/>
</dbReference>
<comment type="similarity">
    <text evidence="2">Belongs to the glycosyl hydrolase 3 family.</text>
</comment>